<dbReference type="VEuPathDB" id="CryptoDB:Cvel_2707"/>
<dbReference type="AlphaFoldDB" id="A0A0G4F4C4"/>
<accession>A0A0G4F4C4</accession>
<proteinExistence type="predicted"/>
<dbReference type="EMBL" id="CDMZ01000099">
    <property type="protein sequence ID" value="CEM06589.1"/>
    <property type="molecule type" value="Genomic_DNA"/>
</dbReference>
<gene>
    <name evidence="1" type="ORF">Cvel_2707</name>
</gene>
<name>A0A0G4F4C4_9ALVE</name>
<sequence length="152" mass="15993">MGGRTSISGNGKDGILGRRGSTGISVGISDTKDRYLGCEGPVCWIRKSAEDLVGLTVKKKGKKGGGGGLQRIWRTEWGGICGRIAEGTAFVRAWQTDWGGLHRVWWEEGAGSAEDLVGRGRGVYRGSGRHSERVCGSLAGRAGGFAGVGWAE</sequence>
<protein>
    <submittedName>
        <fullName evidence="1">Uncharacterized protein</fullName>
    </submittedName>
</protein>
<reference evidence="1" key="1">
    <citation type="submission" date="2014-11" db="EMBL/GenBank/DDBJ databases">
        <authorList>
            <person name="Otto D Thomas"/>
            <person name="Naeem Raeece"/>
        </authorList>
    </citation>
    <scope>NUCLEOTIDE SEQUENCE</scope>
</reference>
<evidence type="ECO:0000313" key="1">
    <source>
        <dbReference type="EMBL" id="CEM06589.1"/>
    </source>
</evidence>
<organism evidence="1">
    <name type="scientific">Chromera velia CCMP2878</name>
    <dbReference type="NCBI Taxonomy" id="1169474"/>
    <lineage>
        <taxon>Eukaryota</taxon>
        <taxon>Sar</taxon>
        <taxon>Alveolata</taxon>
        <taxon>Colpodellida</taxon>
        <taxon>Chromeraceae</taxon>
        <taxon>Chromera</taxon>
    </lineage>
</organism>